<name>A0A1M6C026_9FIRM</name>
<keyword evidence="3 6" id="KW-0812">Transmembrane</keyword>
<dbReference type="RefSeq" id="WP_149677679.1">
    <property type="nucleotide sequence ID" value="NZ_FQZP01000004.1"/>
</dbReference>
<organism evidence="8 9">
    <name type="scientific">Thermoclostridium caenicola</name>
    <dbReference type="NCBI Taxonomy" id="659425"/>
    <lineage>
        <taxon>Bacteria</taxon>
        <taxon>Bacillati</taxon>
        <taxon>Bacillota</taxon>
        <taxon>Clostridia</taxon>
        <taxon>Eubacteriales</taxon>
        <taxon>Oscillospiraceae</taxon>
        <taxon>Thermoclostridium</taxon>
    </lineage>
</organism>
<evidence type="ECO:0000256" key="3">
    <source>
        <dbReference type="ARBA" id="ARBA00022692"/>
    </source>
</evidence>
<feature type="transmembrane region" description="Helical" evidence="6">
    <location>
        <begin position="288"/>
        <end position="309"/>
    </location>
</feature>
<keyword evidence="9" id="KW-1185">Reference proteome</keyword>
<comment type="subcellular location">
    <subcellularLocation>
        <location evidence="1">Cell membrane</location>
        <topology evidence="1">Multi-pass membrane protein</topology>
    </subcellularLocation>
</comment>
<evidence type="ECO:0000313" key="8">
    <source>
        <dbReference type="EMBL" id="SHI54372.1"/>
    </source>
</evidence>
<evidence type="ECO:0000313" key="9">
    <source>
        <dbReference type="Proteomes" id="UP000324781"/>
    </source>
</evidence>
<feature type="domain" description="ABC-2 type transporter transmembrane" evidence="7">
    <location>
        <begin position="19"/>
        <end position="391"/>
    </location>
</feature>
<feature type="transmembrane region" description="Helical" evidence="6">
    <location>
        <begin position="321"/>
        <end position="339"/>
    </location>
</feature>
<dbReference type="InterPro" id="IPR013525">
    <property type="entry name" value="ABC2_TM"/>
</dbReference>
<evidence type="ECO:0000256" key="2">
    <source>
        <dbReference type="ARBA" id="ARBA00022475"/>
    </source>
</evidence>
<evidence type="ECO:0000256" key="1">
    <source>
        <dbReference type="ARBA" id="ARBA00004651"/>
    </source>
</evidence>
<evidence type="ECO:0000259" key="7">
    <source>
        <dbReference type="Pfam" id="PF12698"/>
    </source>
</evidence>
<gene>
    <name evidence="8" type="ORF">SAMN05444373_10044</name>
</gene>
<dbReference type="Proteomes" id="UP000324781">
    <property type="component" value="Unassembled WGS sequence"/>
</dbReference>
<keyword evidence="4 6" id="KW-1133">Transmembrane helix</keyword>
<reference evidence="8 9" key="1">
    <citation type="submission" date="2016-11" db="EMBL/GenBank/DDBJ databases">
        <authorList>
            <person name="Varghese N."/>
            <person name="Submissions S."/>
        </authorList>
    </citation>
    <scope>NUCLEOTIDE SEQUENCE [LARGE SCALE GENOMIC DNA]</scope>
    <source>
        <strain evidence="8 9">DSM 19027</strain>
    </source>
</reference>
<proteinExistence type="predicted"/>
<feature type="transmembrane region" description="Helical" evidence="6">
    <location>
        <begin position="205"/>
        <end position="229"/>
    </location>
</feature>
<evidence type="ECO:0000256" key="5">
    <source>
        <dbReference type="ARBA" id="ARBA00023136"/>
    </source>
</evidence>
<dbReference type="GO" id="GO:0140359">
    <property type="term" value="F:ABC-type transporter activity"/>
    <property type="evidence" value="ECO:0007669"/>
    <property type="project" value="InterPro"/>
</dbReference>
<sequence>MRFLVVFKNRMRIILSDRMFIAAMLIIPIVLAMIMGYAQRDEKLGYVPLAVVDEDGSALSKALISGISQKEGLKVIEVENRKMADTLLKNEEAEAGVFILEGFEAAILRGKTQGILELVKSPTTVSTELIKEIVAAEVLQLRAAEYAYDWITRRYEENGVGNKVTREEIWAHVESYLKPVPPMTILYEEIEGSPVSLEDVSIPPYAAASAGVLVLFVMLTLIFGSGWVCEERSNGTLNRIFSSPGSLLSVYLGNTLALFVLGFFQTLLFVVIQQIVFDITMLTGFSSWLVMMAYILCAASVSMLLASLFRTAAQLQAVAPVFSIITGLMGGCLWNLAGIPRELVPITRLTPQGWALSAITALYANPDEWNYAMPAIRVFLAASLILLTVSYLLLRLGRKDSAS</sequence>
<dbReference type="Pfam" id="PF12698">
    <property type="entry name" value="ABC2_membrane_3"/>
    <property type="match status" value="1"/>
</dbReference>
<dbReference type="Gene3D" id="3.40.1710.10">
    <property type="entry name" value="abc type-2 transporter like domain"/>
    <property type="match status" value="1"/>
</dbReference>
<dbReference type="OrthoDB" id="266913at2"/>
<feature type="transmembrane region" description="Helical" evidence="6">
    <location>
        <begin position="250"/>
        <end position="276"/>
    </location>
</feature>
<dbReference type="GO" id="GO:0005886">
    <property type="term" value="C:plasma membrane"/>
    <property type="evidence" value="ECO:0007669"/>
    <property type="project" value="UniProtKB-SubCell"/>
</dbReference>
<evidence type="ECO:0000256" key="6">
    <source>
        <dbReference type="SAM" id="Phobius"/>
    </source>
</evidence>
<feature type="transmembrane region" description="Helical" evidence="6">
    <location>
        <begin position="375"/>
        <end position="394"/>
    </location>
</feature>
<keyword evidence="5 6" id="KW-0472">Membrane</keyword>
<dbReference type="AlphaFoldDB" id="A0A1M6C026"/>
<dbReference type="EMBL" id="FQZP01000004">
    <property type="protein sequence ID" value="SHI54372.1"/>
    <property type="molecule type" value="Genomic_DNA"/>
</dbReference>
<dbReference type="InterPro" id="IPR051449">
    <property type="entry name" value="ABC-2_transporter_component"/>
</dbReference>
<accession>A0A1M6C026</accession>
<dbReference type="PANTHER" id="PTHR30294:SF38">
    <property type="entry name" value="TRANSPORT PERMEASE PROTEIN"/>
    <property type="match status" value="1"/>
</dbReference>
<evidence type="ECO:0000256" key="4">
    <source>
        <dbReference type="ARBA" id="ARBA00022989"/>
    </source>
</evidence>
<dbReference type="PANTHER" id="PTHR30294">
    <property type="entry name" value="MEMBRANE COMPONENT OF ABC TRANSPORTER YHHJ-RELATED"/>
    <property type="match status" value="1"/>
</dbReference>
<protein>
    <submittedName>
        <fullName evidence="8">ABC-type multidrug transport system, permease component</fullName>
    </submittedName>
</protein>
<keyword evidence="2" id="KW-1003">Cell membrane</keyword>
<feature type="transmembrane region" description="Helical" evidence="6">
    <location>
        <begin position="20"/>
        <end position="38"/>
    </location>
</feature>